<protein>
    <submittedName>
        <fullName evidence="1 2">Uncharacterized protein</fullName>
    </submittedName>
</protein>
<name>A0A2K1IS12_PHYPA</name>
<evidence type="ECO:0000313" key="3">
    <source>
        <dbReference type="Proteomes" id="UP000006727"/>
    </source>
</evidence>
<dbReference type="AlphaFoldDB" id="A0A2K1IS12"/>
<reference evidence="1 3" key="2">
    <citation type="journal article" date="2018" name="Plant J.">
        <title>The Physcomitrella patens chromosome-scale assembly reveals moss genome structure and evolution.</title>
        <authorList>
            <person name="Lang D."/>
            <person name="Ullrich K.K."/>
            <person name="Murat F."/>
            <person name="Fuchs J."/>
            <person name="Jenkins J."/>
            <person name="Haas F.B."/>
            <person name="Piednoel M."/>
            <person name="Gundlach H."/>
            <person name="Van Bel M."/>
            <person name="Meyberg R."/>
            <person name="Vives C."/>
            <person name="Morata J."/>
            <person name="Symeonidi A."/>
            <person name="Hiss M."/>
            <person name="Muchero W."/>
            <person name="Kamisugi Y."/>
            <person name="Saleh O."/>
            <person name="Blanc G."/>
            <person name="Decker E.L."/>
            <person name="van Gessel N."/>
            <person name="Grimwood J."/>
            <person name="Hayes R.D."/>
            <person name="Graham S.W."/>
            <person name="Gunter L.E."/>
            <person name="McDaniel S.F."/>
            <person name="Hoernstein S.N.W."/>
            <person name="Larsson A."/>
            <person name="Li F.W."/>
            <person name="Perroud P.F."/>
            <person name="Phillips J."/>
            <person name="Ranjan P."/>
            <person name="Rokshar D.S."/>
            <person name="Rothfels C.J."/>
            <person name="Schneider L."/>
            <person name="Shu S."/>
            <person name="Stevenson D.W."/>
            <person name="Thummler F."/>
            <person name="Tillich M."/>
            <person name="Villarreal Aguilar J.C."/>
            <person name="Widiez T."/>
            <person name="Wong G.K."/>
            <person name="Wymore A."/>
            <person name="Zhang Y."/>
            <person name="Zimmer A.D."/>
            <person name="Quatrano R.S."/>
            <person name="Mayer K.F.X."/>
            <person name="Goodstein D."/>
            <person name="Casacuberta J.M."/>
            <person name="Vandepoele K."/>
            <person name="Reski R."/>
            <person name="Cuming A.C."/>
            <person name="Tuskan G.A."/>
            <person name="Maumus F."/>
            <person name="Salse J."/>
            <person name="Schmutz J."/>
            <person name="Rensing S.A."/>
        </authorList>
    </citation>
    <scope>NUCLEOTIDE SEQUENCE [LARGE SCALE GENOMIC DNA]</scope>
    <source>
        <strain evidence="2 3">cv. Gransden 2004</strain>
    </source>
</reference>
<organism evidence="1">
    <name type="scientific">Physcomitrium patens</name>
    <name type="common">Spreading-leaved earth moss</name>
    <name type="synonym">Physcomitrella patens</name>
    <dbReference type="NCBI Taxonomy" id="3218"/>
    <lineage>
        <taxon>Eukaryota</taxon>
        <taxon>Viridiplantae</taxon>
        <taxon>Streptophyta</taxon>
        <taxon>Embryophyta</taxon>
        <taxon>Bryophyta</taxon>
        <taxon>Bryophytina</taxon>
        <taxon>Bryopsida</taxon>
        <taxon>Funariidae</taxon>
        <taxon>Funariales</taxon>
        <taxon>Funariaceae</taxon>
        <taxon>Physcomitrium</taxon>
    </lineage>
</organism>
<proteinExistence type="predicted"/>
<dbReference type="PaxDb" id="3218-PP1S167_145V6.1"/>
<gene>
    <name evidence="1" type="ORF">PHYPA_026196</name>
</gene>
<keyword evidence="3" id="KW-1185">Reference proteome</keyword>
<accession>A0A2K1IS12</accession>
<dbReference type="Gramene" id="Pp3c21_14910V3.1">
    <property type="protein sequence ID" value="Pp3c21_14910V3.1"/>
    <property type="gene ID" value="Pp3c21_14910"/>
</dbReference>
<reference evidence="1 3" key="1">
    <citation type="journal article" date="2008" name="Science">
        <title>The Physcomitrella genome reveals evolutionary insights into the conquest of land by plants.</title>
        <authorList>
            <person name="Rensing S."/>
            <person name="Lang D."/>
            <person name="Zimmer A."/>
            <person name="Terry A."/>
            <person name="Salamov A."/>
            <person name="Shapiro H."/>
            <person name="Nishiyama T."/>
            <person name="Perroud P.-F."/>
            <person name="Lindquist E."/>
            <person name="Kamisugi Y."/>
            <person name="Tanahashi T."/>
            <person name="Sakakibara K."/>
            <person name="Fujita T."/>
            <person name="Oishi K."/>
            <person name="Shin-I T."/>
            <person name="Kuroki Y."/>
            <person name="Toyoda A."/>
            <person name="Suzuki Y."/>
            <person name="Hashimoto A."/>
            <person name="Yamaguchi K."/>
            <person name="Sugano A."/>
            <person name="Kohara Y."/>
            <person name="Fujiyama A."/>
            <person name="Anterola A."/>
            <person name="Aoki S."/>
            <person name="Ashton N."/>
            <person name="Barbazuk W.B."/>
            <person name="Barker E."/>
            <person name="Bennetzen J."/>
            <person name="Bezanilla M."/>
            <person name="Blankenship R."/>
            <person name="Cho S.H."/>
            <person name="Dutcher S."/>
            <person name="Estelle M."/>
            <person name="Fawcett J.A."/>
            <person name="Gundlach H."/>
            <person name="Hanada K."/>
            <person name="Heyl A."/>
            <person name="Hicks K.A."/>
            <person name="Hugh J."/>
            <person name="Lohr M."/>
            <person name="Mayer K."/>
            <person name="Melkozernov A."/>
            <person name="Murata T."/>
            <person name="Nelson D."/>
            <person name="Pils B."/>
            <person name="Prigge M."/>
            <person name="Reiss B."/>
            <person name="Renner T."/>
            <person name="Rombauts S."/>
            <person name="Rushton P."/>
            <person name="Sanderfoot A."/>
            <person name="Schween G."/>
            <person name="Shiu S.-H."/>
            <person name="Stueber K."/>
            <person name="Theodoulou F.L."/>
            <person name="Tu H."/>
            <person name="Van de Peer Y."/>
            <person name="Verrier P.J."/>
            <person name="Waters E."/>
            <person name="Wood A."/>
            <person name="Yang L."/>
            <person name="Cove D."/>
            <person name="Cuming A."/>
            <person name="Hasebe M."/>
            <person name="Lucas S."/>
            <person name="Mishler D.B."/>
            <person name="Reski R."/>
            <person name="Grigoriev I."/>
            <person name="Quatrano R.S."/>
            <person name="Boore J.L."/>
        </authorList>
    </citation>
    <scope>NUCLEOTIDE SEQUENCE [LARGE SCALE GENOMIC DNA]</scope>
    <source>
        <strain evidence="2 3">cv. Gransden 2004</strain>
    </source>
</reference>
<dbReference type="EnsemblPlants" id="Pp3c21_14910V3.1">
    <property type="protein sequence ID" value="Pp3c21_14910V3.1"/>
    <property type="gene ID" value="Pp3c21_14910"/>
</dbReference>
<evidence type="ECO:0000313" key="1">
    <source>
        <dbReference type="EMBL" id="PNR32071.1"/>
    </source>
</evidence>
<reference evidence="2" key="3">
    <citation type="submission" date="2020-12" db="UniProtKB">
        <authorList>
            <consortium name="EnsemblPlants"/>
        </authorList>
    </citation>
    <scope>IDENTIFICATION</scope>
</reference>
<sequence length="70" mass="8075">MTWFTSGTGIRVLRLDPLDRKERLGLGKELLTEIEDLGIVEKQQIRHARTILPQKARVSYRCTSSSTIEY</sequence>
<evidence type="ECO:0000313" key="2">
    <source>
        <dbReference type="EnsemblPlants" id="Pp3c21_14910V3.1"/>
    </source>
</evidence>
<dbReference type="Proteomes" id="UP000006727">
    <property type="component" value="Chromosome 21"/>
</dbReference>
<dbReference type="EMBL" id="ABEU02000021">
    <property type="protein sequence ID" value="PNR32071.1"/>
    <property type="molecule type" value="Genomic_DNA"/>
</dbReference>